<evidence type="ECO:0000313" key="2">
    <source>
        <dbReference type="Proteomes" id="UP000192333"/>
    </source>
</evidence>
<dbReference type="STRING" id="758820.SAMN00777080_2734"/>
<dbReference type="Proteomes" id="UP000192333">
    <property type="component" value="Chromosome I"/>
</dbReference>
<dbReference type="Pfam" id="PF17642">
    <property type="entry name" value="TssD"/>
    <property type="match status" value="1"/>
</dbReference>
<organism evidence="1 2">
    <name type="scientific">Aquiflexum balticum DSM 16537</name>
    <dbReference type="NCBI Taxonomy" id="758820"/>
    <lineage>
        <taxon>Bacteria</taxon>
        <taxon>Pseudomonadati</taxon>
        <taxon>Bacteroidota</taxon>
        <taxon>Cytophagia</taxon>
        <taxon>Cytophagales</taxon>
        <taxon>Cyclobacteriaceae</taxon>
        <taxon>Aquiflexum</taxon>
    </lineage>
</organism>
<dbReference type="GO" id="GO:0033104">
    <property type="term" value="C:type VI protein secretion system complex"/>
    <property type="evidence" value="ECO:0007669"/>
    <property type="project" value="InterPro"/>
</dbReference>
<name>A0A1W2H5H3_9BACT</name>
<sequence>MSFLAVLKLDEEEYRILYCSFAFHKEIDPTGKPISIPLGGVLEIKLESNRKTNFYDWMISPTLVKSGTITFFRRDEMSRLKSLEFNDSHCIAYKETFDHLGENPMMIELKLSARELKINDSTFYNNWPD</sequence>
<evidence type="ECO:0000313" key="1">
    <source>
        <dbReference type="EMBL" id="SMD44119.1"/>
    </source>
</evidence>
<dbReference type="InterPro" id="IPR041408">
    <property type="entry name" value="Hcp_Tssd"/>
</dbReference>
<proteinExistence type="predicted"/>
<keyword evidence="2" id="KW-1185">Reference proteome</keyword>
<accession>A0A1W2H5H3</accession>
<protein>
    <submittedName>
        <fullName evidence="1">Uncharacterized protein</fullName>
    </submittedName>
</protein>
<reference evidence="2" key="1">
    <citation type="submission" date="2017-04" db="EMBL/GenBank/DDBJ databases">
        <authorList>
            <person name="Varghese N."/>
            <person name="Submissions S."/>
        </authorList>
    </citation>
    <scope>NUCLEOTIDE SEQUENCE [LARGE SCALE GENOMIC DNA]</scope>
    <source>
        <strain evidence="2">DSM 16537</strain>
    </source>
</reference>
<dbReference type="RefSeq" id="WP_084120949.1">
    <property type="nucleotide sequence ID" value="NZ_LT838813.1"/>
</dbReference>
<dbReference type="AlphaFoldDB" id="A0A1W2H5H3"/>
<dbReference type="EMBL" id="LT838813">
    <property type="protein sequence ID" value="SMD44119.1"/>
    <property type="molecule type" value="Genomic_DNA"/>
</dbReference>
<dbReference type="OrthoDB" id="947066at2"/>
<gene>
    <name evidence="1" type="ORF">SAMN00777080_2734</name>
</gene>